<keyword evidence="2" id="KW-1185">Reference proteome</keyword>
<organism evidence="1 2">
    <name type="scientific">Corchorus olitorius</name>
    <dbReference type="NCBI Taxonomy" id="93759"/>
    <lineage>
        <taxon>Eukaryota</taxon>
        <taxon>Viridiplantae</taxon>
        <taxon>Streptophyta</taxon>
        <taxon>Embryophyta</taxon>
        <taxon>Tracheophyta</taxon>
        <taxon>Spermatophyta</taxon>
        <taxon>Magnoliopsida</taxon>
        <taxon>eudicotyledons</taxon>
        <taxon>Gunneridae</taxon>
        <taxon>Pentapetalae</taxon>
        <taxon>rosids</taxon>
        <taxon>malvids</taxon>
        <taxon>Malvales</taxon>
        <taxon>Malvaceae</taxon>
        <taxon>Grewioideae</taxon>
        <taxon>Apeibeae</taxon>
        <taxon>Corchorus</taxon>
    </lineage>
</organism>
<evidence type="ECO:0000313" key="2">
    <source>
        <dbReference type="Proteomes" id="UP000187203"/>
    </source>
</evidence>
<comment type="caution">
    <text evidence="1">The sequence shown here is derived from an EMBL/GenBank/DDBJ whole genome shotgun (WGS) entry which is preliminary data.</text>
</comment>
<dbReference type="OrthoDB" id="998077at2759"/>
<dbReference type="AlphaFoldDB" id="A0A1R3FVE5"/>
<dbReference type="Proteomes" id="UP000187203">
    <property type="component" value="Unassembled WGS sequence"/>
</dbReference>
<dbReference type="Pfam" id="PF03140">
    <property type="entry name" value="DUF247"/>
    <property type="match status" value="2"/>
</dbReference>
<accession>A0A1R3FVE5</accession>
<reference evidence="2" key="1">
    <citation type="submission" date="2013-09" db="EMBL/GenBank/DDBJ databases">
        <title>Corchorus olitorius genome sequencing.</title>
        <authorList>
            <person name="Alam M."/>
            <person name="Haque M.S."/>
            <person name="Islam M.S."/>
            <person name="Emdad E.M."/>
            <person name="Islam M.M."/>
            <person name="Ahmed B."/>
            <person name="Halim A."/>
            <person name="Hossen Q.M.M."/>
            <person name="Hossain M.Z."/>
            <person name="Ahmed R."/>
            <person name="Khan M.M."/>
            <person name="Islam R."/>
            <person name="Rashid M.M."/>
            <person name="Khan S.A."/>
            <person name="Rahman M.S."/>
            <person name="Alam M."/>
            <person name="Yahiya A.S."/>
            <person name="Khan M.S."/>
            <person name="Azam M.S."/>
            <person name="Haque T."/>
            <person name="Lashkar M.Z.H."/>
            <person name="Akhand A.I."/>
            <person name="Morshed G."/>
            <person name="Roy S."/>
            <person name="Uddin K.S."/>
            <person name="Rabeya T."/>
            <person name="Hossain A.S."/>
            <person name="Chowdhury A."/>
            <person name="Snigdha A.R."/>
            <person name="Mortoza M.S."/>
            <person name="Matin S.A."/>
            <person name="Hoque S.M.E."/>
            <person name="Islam M.K."/>
            <person name="Roy D.K."/>
            <person name="Haider R."/>
            <person name="Moosa M.M."/>
            <person name="Elias S.M."/>
            <person name="Hasan A.M."/>
            <person name="Jahan S."/>
            <person name="Shafiuddin M."/>
            <person name="Mahmood N."/>
            <person name="Shommy N.S."/>
        </authorList>
    </citation>
    <scope>NUCLEOTIDE SEQUENCE [LARGE SCALE GENOMIC DNA]</scope>
    <source>
        <strain evidence="2">cv. O-4</strain>
    </source>
</reference>
<protein>
    <submittedName>
        <fullName evidence="1">Uncharacterized protein</fullName>
    </submittedName>
</protein>
<dbReference type="EMBL" id="AWUE01024767">
    <property type="protein sequence ID" value="OMO49823.1"/>
    <property type="molecule type" value="Genomic_DNA"/>
</dbReference>
<proteinExistence type="predicted"/>
<dbReference type="PANTHER" id="PTHR31170:SF25">
    <property type="entry name" value="BNAA09G04570D PROTEIN"/>
    <property type="match status" value="1"/>
</dbReference>
<gene>
    <name evidence="1" type="ORF">COLO4_38357</name>
</gene>
<sequence length="435" mass="49698">MASGDEIINIPPLLIKSTRRDDSSGTTNTPKFDDEHKKWYDEIREVLKLDLENNFVYDMGVCIFRVPDHLANSKPEAYRPQLIALGPYHHFHTELYEMEHYKLAVVKKVMKKLGTNEEFQIFKFEKLVEELINKLPHPYISNCYRGLDDRNLDFLAWIMAINGLFLLRKQLLPFSSLCEEDPGQALSDMLIEFSDKVSPIKLDWKTTCLTRTDISWIFYTNISRSKTTTHQTHPNGKNGGPFNTSDVPSGGPVNFNVFTQLLDKISSLNVGRFGKSVTGLITEFLGFIPISWLYKFKKTDGAGTGDVEFDEKTTTFHLPVINLKPTTELVMRNLVAYETMAKSKAKPLNFKRFTELMSAIVDTIEDVQILKKAGILVVQERDVSKVKNAMSKISNCPKVVEPKVLEECLSVSLTDAEIVEMFNGIWRNRWNRKIG</sequence>
<name>A0A1R3FVE5_9ROSI</name>
<dbReference type="STRING" id="93759.A0A1R3FVE5"/>
<dbReference type="InterPro" id="IPR004158">
    <property type="entry name" value="DUF247_pln"/>
</dbReference>
<evidence type="ECO:0000313" key="1">
    <source>
        <dbReference type="EMBL" id="OMO49823.1"/>
    </source>
</evidence>
<dbReference type="PANTHER" id="PTHR31170">
    <property type="entry name" value="BNAC04G53230D PROTEIN"/>
    <property type="match status" value="1"/>
</dbReference>